<evidence type="ECO:0000313" key="1">
    <source>
        <dbReference type="EMBL" id="JAD62333.1"/>
    </source>
</evidence>
<reference evidence="1" key="2">
    <citation type="journal article" date="2015" name="Data Brief">
        <title>Shoot transcriptome of the giant reed, Arundo donax.</title>
        <authorList>
            <person name="Barrero R.A."/>
            <person name="Guerrero F.D."/>
            <person name="Moolhuijzen P."/>
            <person name="Goolsby J.A."/>
            <person name="Tidwell J."/>
            <person name="Bellgard S.E."/>
            <person name="Bellgard M.I."/>
        </authorList>
    </citation>
    <scope>NUCLEOTIDE SEQUENCE</scope>
    <source>
        <tissue evidence="1">Shoot tissue taken approximately 20 cm above the soil surface</tissue>
    </source>
</reference>
<name>A0A0A9BJJ4_ARUDO</name>
<proteinExistence type="predicted"/>
<reference evidence="1" key="1">
    <citation type="submission" date="2014-09" db="EMBL/GenBank/DDBJ databases">
        <authorList>
            <person name="Magalhaes I.L.F."/>
            <person name="Oliveira U."/>
            <person name="Santos F.R."/>
            <person name="Vidigal T.H.D.A."/>
            <person name="Brescovit A.D."/>
            <person name="Santos A.J."/>
        </authorList>
    </citation>
    <scope>NUCLEOTIDE SEQUENCE</scope>
    <source>
        <tissue evidence="1">Shoot tissue taken approximately 20 cm above the soil surface</tissue>
    </source>
</reference>
<accession>A0A0A9BJJ4</accession>
<protein>
    <submittedName>
        <fullName evidence="1">Uncharacterized protein</fullName>
    </submittedName>
</protein>
<sequence>MEVICLQIGSFATLEPRFPVRFFGSLCSL</sequence>
<dbReference type="AlphaFoldDB" id="A0A0A9BJJ4"/>
<organism evidence="1">
    <name type="scientific">Arundo donax</name>
    <name type="common">Giant reed</name>
    <name type="synonym">Donax arundinaceus</name>
    <dbReference type="NCBI Taxonomy" id="35708"/>
    <lineage>
        <taxon>Eukaryota</taxon>
        <taxon>Viridiplantae</taxon>
        <taxon>Streptophyta</taxon>
        <taxon>Embryophyta</taxon>
        <taxon>Tracheophyta</taxon>
        <taxon>Spermatophyta</taxon>
        <taxon>Magnoliopsida</taxon>
        <taxon>Liliopsida</taxon>
        <taxon>Poales</taxon>
        <taxon>Poaceae</taxon>
        <taxon>PACMAD clade</taxon>
        <taxon>Arundinoideae</taxon>
        <taxon>Arundineae</taxon>
        <taxon>Arundo</taxon>
    </lineage>
</organism>
<dbReference type="EMBL" id="GBRH01235562">
    <property type="protein sequence ID" value="JAD62333.1"/>
    <property type="molecule type" value="Transcribed_RNA"/>
</dbReference>